<gene>
    <name evidence="2" type="ORF">BD626DRAFT_566497</name>
</gene>
<dbReference type="Proteomes" id="UP000320762">
    <property type="component" value="Unassembled WGS sequence"/>
</dbReference>
<evidence type="ECO:0000313" key="2">
    <source>
        <dbReference type="EMBL" id="TRM65847.1"/>
    </source>
</evidence>
<dbReference type="EMBL" id="VDMD01000004">
    <property type="protein sequence ID" value="TRM65847.1"/>
    <property type="molecule type" value="Genomic_DNA"/>
</dbReference>
<evidence type="ECO:0000313" key="3">
    <source>
        <dbReference type="Proteomes" id="UP000320762"/>
    </source>
</evidence>
<organism evidence="2 3">
    <name type="scientific">Schizophyllum amplum</name>
    <dbReference type="NCBI Taxonomy" id="97359"/>
    <lineage>
        <taxon>Eukaryota</taxon>
        <taxon>Fungi</taxon>
        <taxon>Dikarya</taxon>
        <taxon>Basidiomycota</taxon>
        <taxon>Agaricomycotina</taxon>
        <taxon>Agaricomycetes</taxon>
        <taxon>Agaricomycetidae</taxon>
        <taxon>Agaricales</taxon>
        <taxon>Schizophyllaceae</taxon>
        <taxon>Schizophyllum</taxon>
    </lineage>
</organism>
<feature type="region of interest" description="Disordered" evidence="1">
    <location>
        <begin position="22"/>
        <end position="132"/>
    </location>
</feature>
<dbReference type="AlphaFoldDB" id="A0A550CM51"/>
<protein>
    <submittedName>
        <fullName evidence="2">Uncharacterized protein</fullName>
    </submittedName>
</protein>
<evidence type="ECO:0000256" key="1">
    <source>
        <dbReference type="SAM" id="MobiDB-lite"/>
    </source>
</evidence>
<comment type="caution">
    <text evidence="2">The sequence shown here is derived from an EMBL/GenBank/DDBJ whole genome shotgun (WGS) entry which is preliminary data.</text>
</comment>
<proteinExistence type="predicted"/>
<sequence>MSNSVDEISPEVIESTARQIEAIQQHQQQQQQHLAAHAQGVPHHPHTPQIAQPPPHALSQDQVMHPPPHANPQHSDHSQAPTSSGRKQLLETRPRRHLRLPRPRYHPAAPQDTNGSASAPPFQPPPMYTTLQSNMTQQPYYDYNGQYTGASTSTFRPNKRPRNLTEEEAAAITRNFSRGDFFVGNSAPVRIDPRLPVRLTLARATTCTLL</sequence>
<accession>A0A550CM51</accession>
<name>A0A550CM51_9AGAR</name>
<feature type="compositionally biased region" description="Low complexity" evidence="1">
    <location>
        <begin position="24"/>
        <end position="39"/>
    </location>
</feature>
<dbReference type="OrthoDB" id="1747771at2759"/>
<feature type="compositionally biased region" description="Basic residues" evidence="1">
    <location>
        <begin position="94"/>
        <end position="105"/>
    </location>
</feature>
<reference evidence="2 3" key="1">
    <citation type="journal article" date="2019" name="New Phytol.">
        <title>Comparative genomics reveals unique wood-decay strategies and fruiting body development in the Schizophyllaceae.</title>
        <authorList>
            <person name="Almasi E."/>
            <person name="Sahu N."/>
            <person name="Krizsan K."/>
            <person name="Balint B."/>
            <person name="Kovacs G.M."/>
            <person name="Kiss B."/>
            <person name="Cseklye J."/>
            <person name="Drula E."/>
            <person name="Henrissat B."/>
            <person name="Nagy I."/>
            <person name="Chovatia M."/>
            <person name="Adam C."/>
            <person name="LaButti K."/>
            <person name="Lipzen A."/>
            <person name="Riley R."/>
            <person name="Grigoriev I.V."/>
            <person name="Nagy L.G."/>
        </authorList>
    </citation>
    <scope>NUCLEOTIDE SEQUENCE [LARGE SCALE GENOMIC DNA]</scope>
    <source>
        <strain evidence="2 3">NL-1724</strain>
    </source>
</reference>
<keyword evidence="3" id="KW-1185">Reference proteome</keyword>
<dbReference type="STRING" id="97359.A0A550CM51"/>